<evidence type="ECO:0000256" key="13">
    <source>
        <dbReference type="PIRSR" id="PIRSR000724-1"/>
    </source>
</evidence>
<comment type="catalytic activity">
    <reaction evidence="1 12 15">
        <text>(2R)-3-phosphoglycerate + ATP = (2R)-3-phospho-glyceroyl phosphate + ADP</text>
        <dbReference type="Rhea" id="RHEA:14801"/>
        <dbReference type="ChEBI" id="CHEBI:30616"/>
        <dbReference type="ChEBI" id="CHEBI:57604"/>
        <dbReference type="ChEBI" id="CHEBI:58272"/>
        <dbReference type="ChEBI" id="CHEBI:456216"/>
        <dbReference type="EC" id="2.7.2.3"/>
    </reaction>
</comment>
<accession>A0A2A2GFG6</accession>
<comment type="pathway">
    <text evidence="2 12">Carbohydrate degradation; glycolysis; pyruvate from D-glyceraldehyde 3-phosphate: step 2/5.</text>
</comment>
<keyword evidence="10 12" id="KW-0067">ATP-binding</keyword>
<evidence type="ECO:0000256" key="7">
    <source>
        <dbReference type="ARBA" id="ARBA00022679"/>
    </source>
</evidence>
<keyword evidence="7 12" id="KW-0808">Transferase</keyword>
<feature type="binding site" evidence="13">
    <location>
        <position position="118"/>
    </location>
    <ligand>
        <name>(2R)-3-phosphoglycerate</name>
        <dbReference type="ChEBI" id="CHEBI:58272"/>
    </ligand>
</feature>
<dbReference type="PANTHER" id="PTHR11406">
    <property type="entry name" value="PHOSPHOGLYCERATE KINASE"/>
    <property type="match status" value="1"/>
</dbReference>
<dbReference type="FunFam" id="3.40.50.1260:FF:000006">
    <property type="entry name" value="Phosphoglycerate kinase"/>
    <property type="match status" value="1"/>
</dbReference>
<dbReference type="RefSeq" id="WP_095604979.1">
    <property type="nucleotide sequence ID" value="NZ_NSKE01000001.1"/>
</dbReference>
<comment type="similarity">
    <text evidence="3 12 15">Belongs to the phosphoglycerate kinase family.</text>
</comment>
<proteinExistence type="inferred from homology"/>
<dbReference type="UniPathway" id="UPA00109">
    <property type="reaction ID" value="UER00185"/>
</dbReference>
<dbReference type="FunFam" id="3.40.50.1260:FF:000003">
    <property type="entry name" value="Phosphoglycerate kinase"/>
    <property type="match status" value="1"/>
</dbReference>
<keyword evidence="17" id="KW-1185">Reference proteome</keyword>
<evidence type="ECO:0000256" key="3">
    <source>
        <dbReference type="ARBA" id="ARBA00008982"/>
    </source>
</evidence>
<dbReference type="GO" id="GO:0005524">
    <property type="term" value="F:ATP binding"/>
    <property type="evidence" value="ECO:0007669"/>
    <property type="project" value="UniProtKB-KW"/>
</dbReference>
<dbReference type="GO" id="GO:0004618">
    <property type="term" value="F:phosphoglycerate kinase activity"/>
    <property type="evidence" value="ECO:0007669"/>
    <property type="project" value="UniProtKB-UniRule"/>
</dbReference>
<dbReference type="PANTHER" id="PTHR11406:SF23">
    <property type="entry name" value="PHOSPHOGLYCERATE KINASE 1, CHLOROPLASTIC-RELATED"/>
    <property type="match status" value="1"/>
</dbReference>
<reference evidence="16 17" key="1">
    <citation type="submission" date="2017-08" db="EMBL/GenBank/DDBJ databases">
        <title>Aliifodinibius alkalisoli sp. nov., isolated from saline alkaline soil.</title>
        <authorList>
            <person name="Liu D."/>
            <person name="Zhang G."/>
        </authorList>
    </citation>
    <scope>NUCLEOTIDE SEQUENCE [LARGE SCALE GENOMIC DNA]</scope>
    <source>
        <strain evidence="16 17">WN023</strain>
    </source>
</reference>
<dbReference type="HAMAP" id="MF_00145">
    <property type="entry name" value="Phosphoglyc_kinase"/>
    <property type="match status" value="1"/>
</dbReference>
<dbReference type="OrthoDB" id="9808460at2"/>
<comment type="subcellular location">
    <subcellularLocation>
        <location evidence="12">Cytoplasm</location>
    </subcellularLocation>
</comment>
<evidence type="ECO:0000256" key="4">
    <source>
        <dbReference type="ARBA" id="ARBA00011245"/>
    </source>
</evidence>
<feature type="binding site" evidence="13">
    <location>
        <position position="151"/>
    </location>
    <ligand>
        <name>(2R)-3-phosphoglycerate</name>
        <dbReference type="ChEBI" id="CHEBI:58272"/>
    </ligand>
</feature>
<evidence type="ECO:0000313" key="16">
    <source>
        <dbReference type="EMBL" id="PAU95734.1"/>
    </source>
</evidence>
<dbReference type="SUPFAM" id="SSF53748">
    <property type="entry name" value="Phosphoglycerate kinase"/>
    <property type="match status" value="1"/>
</dbReference>
<feature type="binding site" evidence="12 14">
    <location>
        <position position="202"/>
    </location>
    <ligand>
        <name>ATP</name>
        <dbReference type="ChEBI" id="CHEBI:30616"/>
    </ligand>
</feature>
<dbReference type="InterPro" id="IPR015824">
    <property type="entry name" value="Phosphoglycerate_kinase_N"/>
</dbReference>
<dbReference type="InterPro" id="IPR015911">
    <property type="entry name" value="Phosphoglycerate_kinase_CS"/>
</dbReference>
<dbReference type="GO" id="GO:0043531">
    <property type="term" value="F:ADP binding"/>
    <property type="evidence" value="ECO:0007669"/>
    <property type="project" value="TreeGrafter"/>
</dbReference>
<evidence type="ECO:0000256" key="2">
    <source>
        <dbReference type="ARBA" id="ARBA00004838"/>
    </source>
</evidence>
<dbReference type="Gene3D" id="3.40.50.1260">
    <property type="entry name" value="Phosphoglycerate kinase, N-terminal domain"/>
    <property type="match status" value="2"/>
</dbReference>
<dbReference type="EMBL" id="NSKE01000001">
    <property type="protein sequence ID" value="PAU95734.1"/>
    <property type="molecule type" value="Genomic_DNA"/>
</dbReference>
<dbReference type="PROSITE" id="PS00111">
    <property type="entry name" value="PGLYCERATE_KINASE"/>
    <property type="match status" value="1"/>
</dbReference>
<evidence type="ECO:0000256" key="9">
    <source>
        <dbReference type="ARBA" id="ARBA00022777"/>
    </source>
</evidence>
<dbReference type="PRINTS" id="PR00477">
    <property type="entry name" value="PHGLYCKINASE"/>
</dbReference>
<gene>
    <name evidence="12 16" type="primary">pgk</name>
    <name evidence="16" type="ORF">CK503_01345</name>
</gene>
<comment type="subunit">
    <text evidence="4 12">Monomer.</text>
</comment>
<protein>
    <recommendedName>
        <fullName evidence="6 12">Phosphoglycerate kinase</fullName>
        <ecNumber evidence="5 12">2.7.2.3</ecNumber>
    </recommendedName>
</protein>
<feature type="binding site" evidence="12">
    <location>
        <position position="118"/>
    </location>
    <ligand>
        <name>substrate</name>
    </ligand>
</feature>
<evidence type="ECO:0000256" key="15">
    <source>
        <dbReference type="RuleBase" id="RU000532"/>
    </source>
</evidence>
<feature type="binding site" evidence="12 13">
    <location>
        <begin position="59"/>
        <end position="62"/>
    </location>
    <ligand>
        <name>substrate</name>
    </ligand>
</feature>
<feature type="binding site" evidence="12">
    <location>
        <position position="36"/>
    </location>
    <ligand>
        <name>substrate</name>
    </ligand>
</feature>
<dbReference type="Pfam" id="PF00162">
    <property type="entry name" value="PGK"/>
    <property type="match status" value="1"/>
</dbReference>
<evidence type="ECO:0000256" key="8">
    <source>
        <dbReference type="ARBA" id="ARBA00022741"/>
    </source>
</evidence>
<dbReference type="GO" id="GO:0006094">
    <property type="term" value="P:gluconeogenesis"/>
    <property type="evidence" value="ECO:0007669"/>
    <property type="project" value="TreeGrafter"/>
</dbReference>
<feature type="binding site" evidence="12 14">
    <location>
        <position position="293"/>
    </location>
    <ligand>
        <name>ATP</name>
        <dbReference type="ChEBI" id="CHEBI:30616"/>
    </ligand>
</feature>
<dbReference type="GO" id="GO:0005829">
    <property type="term" value="C:cytosol"/>
    <property type="evidence" value="ECO:0007669"/>
    <property type="project" value="TreeGrafter"/>
</dbReference>
<keyword evidence="9 12" id="KW-0418">Kinase</keyword>
<organism evidence="16 17">
    <name type="scientific">Fodinibius salipaludis</name>
    <dbReference type="NCBI Taxonomy" id="2032627"/>
    <lineage>
        <taxon>Bacteria</taxon>
        <taxon>Pseudomonadati</taxon>
        <taxon>Balneolota</taxon>
        <taxon>Balneolia</taxon>
        <taxon>Balneolales</taxon>
        <taxon>Balneolaceae</taxon>
        <taxon>Fodinibius</taxon>
    </lineage>
</organism>
<feature type="binding site" evidence="12">
    <location>
        <position position="151"/>
    </location>
    <ligand>
        <name>substrate</name>
    </ligand>
</feature>
<comment type="caution">
    <text evidence="16">The sequence shown here is derived from an EMBL/GenBank/DDBJ whole genome shotgun (WGS) entry which is preliminary data.</text>
</comment>
<dbReference type="Proteomes" id="UP000218831">
    <property type="component" value="Unassembled WGS sequence"/>
</dbReference>
<feature type="binding site" evidence="12 13">
    <location>
        <begin position="21"/>
        <end position="23"/>
    </location>
    <ligand>
        <name>substrate</name>
    </ligand>
</feature>
<dbReference type="GO" id="GO:0006096">
    <property type="term" value="P:glycolytic process"/>
    <property type="evidence" value="ECO:0007669"/>
    <property type="project" value="UniProtKB-UniRule"/>
</dbReference>
<dbReference type="InterPro" id="IPR036043">
    <property type="entry name" value="Phosphoglycerate_kinase_sf"/>
</dbReference>
<sequence length="397" mass="42505">MDKMTLEDVQIEGKKVLMRVDFNVPIKDGQIGDDNRMVQALPSINYVTKHGGKLILMSHLGRPGGEVDKSLSLKPVAKHLQTLVDTKVHFAEDCIGEKAKTVINQAKDGEIVLLENVRFHKGEKANDEEFCKQLAKHGDLFCNDAFGSSHRAHSSVAGVTRFLQPAVSGYLLEKEIKYLNDSINNPSRPFVAILGGAKVSDKIGVIENLLDKVDSILVGGGMTYTFYKAKGLPIGDSLVEDDKVDLAKELMMKADEKGVNVVLPVDSVAAKEFKNDAEHKVVDEDGIEDGWMGVDIGPQTAISFGNIIKNARTVVWNGPMGVFEMENFADGTNAVAEALAESTKLGGTTIIGGGDSASAIKQAGLEEAVSHVSTGGGASLMFLEGKDLPGVVALTDK</sequence>
<evidence type="ECO:0000256" key="10">
    <source>
        <dbReference type="ARBA" id="ARBA00022840"/>
    </source>
</evidence>
<evidence type="ECO:0000256" key="12">
    <source>
        <dbReference type="HAMAP-Rule" id="MF_00145"/>
    </source>
</evidence>
<keyword evidence="12" id="KW-0963">Cytoplasm</keyword>
<keyword evidence="8 12" id="KW-0547">Nucleotide-binding</keyword>
<evidence type="ECO:0000256" key="1">
    <source>
        <dbReference type="ARBA" id="ARBA00000642"/>
    </source>
</evidence>
<keyword evidence="11 12" id="KW-0324">Glycolysis</keyword>
<dbReference type="PIRSF" id="PIRSF000724">
    <property type="entry name" value="Pgk"/>
    <property type="match status" value="1"/>
</dbReference>
<dbReference type="InterPro" id="IPR001576">
    <property type="entry name" value="Phosphoglycerate_kinase"/>
</dbReference>
<dbReference type="AlphaFoldDB" id="A0A2A2GFG6"/>
<evidence type="ECO:0000256" key="6">
    <source>
        <dbReference type="ARBA" id="ARBA00016471"/>
    </source>
</evidence>
<evidence type="ECO:0000256" key="14">
    <source>
        <dbReference type="PIRSR" id="PIRSR000724-2"/>
    </source>
</evidence>
<feature type="binding site" evidence="13">
    <location>
        <position position="36"/>
    </location>
    <ligand>
        <name>(2R)-3-phosphoglycerate</name>
        <dbReference type="ChEBI" id="CHEBI:58272"/>
    </ligand>
</feature>
<feature type="binding site" evidence="12 14">
    <location>
        <begin position="353"/>
        <end position="356"/>
    </location>
    <ligand>
        <name>ATP</name>
        <dbReference type="ChEBI" id="CHEBI:30616"/>
    </ligand>
</feature>
<evidence type="ECO:0000313" key="17">
    <source>
        <dbReference type="Proteomes" id="UP000218831"/>
    </source>
</evidence>
<dbReference type="CDD" id="cd00318">
    <property type="entry name" value="Phosphoglycerate_kinase"/>
    <property type="match status" value="1"/>
</dbReference>
<feature type="binding site" evidence="12 14">
    <location>
        <position position="324"/>
    </location>
    <ligand>
        <name>ATP</name>
        <dbReference type="ChEBI" id="CHEBI:30616"/>
    </ligand>
</feature>
<evidence type="ECO:0000256" key="11">
    <source>
        <dbReference type="ARBA" id="ARBA00023152"/>
    </source>
</evidence>
<name>A0A2A2GFG6_9BACT</name>
<dbReference type="EC" id="2.7.2.3" evidence="5 12"/>
<evidence type="ECO:0000256" key="5">
    <source>
        <dbReference type="ARBA" id="ARBA00013061"/>
    </source>
</evidence>